<dbReference type="AlphaFoldDB" id="A0A6V8PUS2"/>
<dbReference type="EMBL" id="BLSB01000008">
    <property type="protein sequence ID" value="GFP34491.1"/>
    <property type="molecule type" value="Genomic_DNA"/>
</dbReference>
<protein>
    <submittedName>
        <fullName evidence="3">Uncharacterized protein</fullName>
    </submittedName>
</protein>
<evidence type="ECO:0000256" key="1">
    <source>
        <dbReference type="SAM" id="MobiDB-lite"/>
    </source>
</evidence>
<evidence type="ECO:0000313" key="3">
    <source>
        <dbReference type="EMBL" id="GFP34491.1"/>
    </source>
</evidence>
<gene>
    <name evidence="3" type="ORF">HKBW3S43_00284</name>
</gene>
<dbReference type="Proteomes" id="UP000576480">
    <property type="component" value="Unassembled WGS sequence"/>
</dbReference>
<comment type="caution">
    <text evidence="3">The sequence shown here is derived from an EMBL/GenBank/DDBJ whole genome shotgun (WGS) entry which is preliminary data.</text>
</comment>
<evidence type="ECO:0000313" key="4">
    <source>
        <dbReference type="Proteomes" id="UP000576480"/>
    </source>
</evidence>
<feature type="region of interest" description="Disordered" evidence="1">
    <location>
        <begin position="40"/>
        <end position="66"/>
    </location>
</feature>
<sequence>MKEEGRPACHRGASVVMALIIMALLTSLITLTSCAREAVSAPEEIPETPTEEAEGTEQPQEPTEEIDYSQEQFGVEFDTRLPSFLVIGSEQVFKIKVVNKSSFTWYSGGANPVRLGYHFYKQDEDFQVYDDGTRGYLAENVAPGQSTVIELPIKPPDRSGYYIIQLDMVVEDFRWFSAQGAQVHEAFVFVGK</sequence>
<dbReference type="GO" id="GO:0005975">
    <property type="term" value="P:carbohydrate metabolic process"/>
    <property type="evidence" value="ECO:0007669"/>
    <property type="project" value="UniProtKB-ARBA"/>
</dbReference>
<reference evidence="3 4" key="1">
    <citation type="journal article" date="2020" name="Front. Microbiol.">
        <title>Single-cell genomics of novel Actinobacteria with the Wood-Ljungdahl pathway discovered in a serpentinizing system.</title>
        <authorList>
            <person name="Merino N."/>
            <person name="Kawai M."/>
            <person name="Boyd E.S."/>
            <person name="Colman D.R."/>
            <person name="McGlynn S.E."/>
            <person name="Nealson K.H."/>
            <person name="Kurokawa K."/>
            <person name="Hongoh Y."/>
        </authorList>
    </citation>
    <scope>NUCLEOTIDE SEQUENCE [LARGE SCALE GENOMIC DNA]</scope>
    <source>
        <strain evidence="3 4">S43</strain>
    </source>
</reference>
<feature type="transmembrane region" description="Helical" evidence="2">
    <location>
        <begin position="12"/>
        <end position="31"/>
    </location>
</feature>
<evidence type="ECO:0000256" key="2">
    <source>
        <dbReference type="SAM" id="Phobius"/>
    </source>
</evidence>
<proteinExistence type="predicted"/>
<name>A0A6V8PUS2_9ACTN</name>
<feature type="compositionally biased region" description="Acidic residues" evidence="1">
    <location>
        <begin position="44"/>
        <end position="55"/>
    </location>
</feature>
<keyword evidence="2" id="KW-0472">Membrane</keyword>
<dbReference type="Gene3D" id="2.60.40.10">
    <property type="entry name" value="Immunoglobulins"/>
    <property type="match status" value="1"/>
</dbReference>
<organism evidence="3 4">
    <name type="scientific">Candidatus Hakubella thermalkaliphila</name>
    <dbReference type="NCBI Taxonomy" id="2754717"/>
    <lineage>
        <taxon>Bacteria</taxon>
        <taxon>Bacillati</taxon>
        <taxon>Actinomycetota</taxon>
        <taxon>Actinomycetota incertae sedis</taxon>
        <taxon>Candidatus Hakubellales</taxon>
        <taxon>Candidatus Hakubellaceae</taxon>
        <taxon>Candidatus Hakubella</taxon>
    </lineage>
</organism>
<accession>A0A6V8PUS2</accession>
<keyword evidence="2" id="KW-0812">Transmembrane</keyword>
<keyword evidence="2" id="KW-1133">Transmembrane helix</keyword>
<dbReference type="PROSITE" id="PS51257">
    <property type="entry name" value="PROKAR_LIPOPROTEIN"/>
    <property type="match status" value="1"/>
</dbReference>
<dbReference type="InterPro" id="IPR013783">
    <property type="entry name" value="Ig-like_fold"/>
</dbReference>